<dbReference type="Proteomes" id="UP000566813">
    <property type="component" value="Unassembled WGS sequence"/>
</dbReference>
<evidence type="ECO:0000259" key="4">
    <source>
        <dbReference type="PROSITE" id="PS50977"/>
    </source>
</evidence>
<dbReference type="InterPro" id="IPR001647">
    <property type="entry name" value="HTH_TetR"/>
</dbReference>
<feature type="region of interest" description="Disordered" evidence="3">
    <location>
        <begin position="1"/>
        <end position="40"/>
    </location>
</feature>
<evidence type="ECO:0000313" key="5">
    <source>
        <dbReference type="EMBL" id="MBC2664296.1"/>
    </source>
</evidence>
<keyword evidence="6" id="KW-1185">Reference proteome</keyword>
<evidence type="ECO:0000256" key="1">
    <source>
        <dbReference type="ARBA" id="ARBA00023125"/>
    </source>
</evidence>
<dbReference type="InterPro" id="IPR009057">
    <property type="entry name" value="Homeodomain-like_sf"/>
</dbReference>
<dbReference type="SUPFAM" id="SSF46689">
    <property type="entry name" value="Homeodomain-like"/>
    <property type="match status" value="1"/>
</dbReference>
<name>A0A7X1FNZ4_9SPHN</name>
<gene>
    <name evidence="5" type="ORF">H7F51_02055</name>
</gene>
<dbReference type="AlphaFoldDB" id="A0A7X1FNZ4"/>
<evidence type="ECO:0000256" key="3">
    <source>
        <dbReference type="SAM" id="MobiDB-lite"/>
    </source>
</evidence>
<comment type="caution">
    <text evidence="5">The sequence shown here is derived from an EMBL/GenBank/DDBJ whole genome shotgun (WGS) entry which is preliminary data.</text>
</comment>
<dbReference type="GO" id="GO:0003677">
    <property type="term" value="F:DNA binding"/>
    <property type="evidence" value="ECO:0007669"/>
    <property type="project" value="UniProtKB-UniRule"/>
</dbReference>
<sequence length="263" mass="29526">MSVFENRTTNDEGPMPRAKRTNSNDAVGSRTAIPREPSQERSRVRYRTLLDATAELVEERDFADISLYDISDRGKVPPASVYHFFPTKEAAFVALAKRYLEDLAQVLNHPTPLDEVNGWDDLLTIRYQRVVAYYNAHAAFARIAFSGSTISEIRRIDADYLADARHTPLGWLSNYLDMPYLPQAEFKFACLVGIYDGIWTLSYSRHGRIAEPFAREGLRAGIAFCRTFLPDVIPFRTPKSAPPAAPASRDGNVKAPKAASRPE</sequence>
<feature type="region of interest" description="Disordered" evidence="3">
    <location>
        <begin position="239"/>
        <end position="263"/>
    </location>
</feature>
<keyword evidence="1 2" id="KW-0238">DNA-binding</keyword>
<organism evidence="5 6">
    <name type="scientific">Novosphingobium flavum</name>
    <dbReference type="NCBI Taxonomy" id="1778672"/>
    <lineage>
        <taxon>Bacteria</taxon>
        <taxon>Pseudomonadati</taxon>
        <taxon>Pseudomonadota</taxon>
        <taxon>Alphaproteobacteria</taxon>
        <taxon>Sphingomonadales</taxon>
        <taxon>Sphingomonadaceae</taxon>
        <taxon>Novosphingobium</taxon>
    </lineage>
</organism>
<protein>
    <submittedName>
        <fullName evidence="5">TetR/AcrR family transcriptional regulator</fullName>
    </submittedName>
</protein>
<dbReference type="EMBL" id="JACLAW010000002">
    <property type="protein sequence ID" value="MBC2664296.1"/>
    <property type="molecule type" value="Genomic_DNA"/>
</dbReference>
<accession>A0A7X1FNZ4</accession>
<evidence type="ECO:0000313" key="6">
    <source>
        <dbReference type="Proteomes" id="UP000566813"/>
    </source>
</evidence>
<reference evidence="5 6" key="1">
    <citation type="submission" date="2020-08" db="EMBL/GenBank/DDBJ databases">
        <title>The genome sequence of type strain Novosphingobium flavum NBRC 111647.</title>
        <authorList>
            <person name="Liu Y."/>
        </authorList>
    </citation>
    <scope>NUCLEOTIDE SEQUENCE [LARGE SCALE GENOMIC DNA]</scope>
    <source>
        <strain evidence="5 6">NBRC 111647</strain>
    </source>
</reference>
<evidence type="ECO:0000256" key="2">
    <source>
        <dbReference type="PROSITE-ProRule" id="PRU00335"/>
    </source>
</evidence>
<proteinExistence type="predicted"/>
<feature type="DNA-binding region" description="H-T-H motif" evidence="2">
    <location>
        <begin position="66"/>
        <end position="85"/>
    </location>
</feature>
<dbReference type="RefSeq" id="WP_221773976.1">
    <property type="nucleotide sequence ID" value="NZ_JACLAW010000002.1"/>
</dbReference>
<dbReference type="PROSITE" id="PS50977">
    <property type="entry name" value="HTH_TETR_2"/>
    <property type="match status" value="1"/>
</dbReference>
<dbReference type="Pfam" id="PF00440">
    <property type="entry name" value="TetR_N"/>
    <property type="match status" value="1"/>
</dbReference>
<feature type="domain" description="HTH tetR-type" evidence="4">
    <location>
        <begin position="43"/>
        <end position="103"/>
    </location>
</feature>
<dbReference type="Gene3D" id="1.10.357.10">
    <property type="entry name" value="Tetracycline Repressor, domain 2"/>
    <property type="match status" value="1"/>
</dbReference>